<dbReference type="GO" id="GO:0006412">
    <property type="term" value="P:translation"/>
    <property type="evidence" value="ECO:0007669"/>
    <property type="project" value="InterPro"/>
</dbReference>
<proteinExistence type="inferred from homology"/>
<dbReference type="FunFam" id="2.130.10.10:FF:000683">
    <property type="entry name" value="WD-40 repeat protein family"/>
    <property type="match status" value="1"/>
</dbReference>
<keyword evidence="6" id="KW-0539">Nucleus</keyword>
<dbReference type="PANTHER" id="PTHR22652">
    <property type="entry name" value="NUCLEOPORIN NUP43"/>
    <property type="match status" value="1"/>
</dbReference>
<dbReference type="SUPFAM" id="SSF50978">
    <property type="entry name" value="WD40 repeat-like"/>
    <property type="match status" value="1"/>
</dbReference>
<dbReference type="GO" id="GO:0003735">
    <property type="term" value="F:structural constituent of ribosome"/>
    <property type="evidence" value="ECO:0007669"/>
    <property type="project" value="InterPro"/>
</dbReference>
<evidence type="ECO:0000256" key="1">
    <source>
        <dbReference type="ARBA" id="ARBA00004123"/>
    </source>
</evidence>
<name>A0A4Y1QM67_PRUDU</name>
<evidence type="ECO:0000256" key="6">
    <source>
        <dbReference type="ARBA" id="ARBA00023242"/>
    </source>
</evidence>
<keyword evidence="4" id="KW-0677">Repeat</keyword>
<dbReference type="InterPro" id="IPR036322">
    <property type="entry name" value="WD40_repeat_dom_sf"/>
</dbReference>
<dbReference type="FunFam" id="4.10.410.60:FF:000001">
    <property type="entry name" value="50S ribosomal protein L35"/>
    <property type="match status" value="1"/>
</dbReference>
<dbReference type="Pfam" id="PF01632">
    <property type="entry name" value="Ribosomal_L35p"/>
    <property type="match status" value="1"/>
</dbReference>
<dbReference type="HAMAP" id="MF_00514">
    <property type="entry name" value="Ribosomal_bL35"/>
    <property type="match status" value="1"/>
</dbReference>
<gene>
    <name evidence="9" type="ORF">Prudu_000844</name>
</gene>
<dbReference type="InterPro" id="IPR037229">
    <property type="entry name" value="Ribosomal_bL35_sf"/>
</dbReference>
<dbReference type="AlphaFoldDB" id="A0A4Y1QM67"/>
<dbReference type="NCBIfam" id="TIGR00001">
    <property type="entry name" value="rpmI_bact"/>
    <property type="match status" value="1"/>
</dbReference>
<dbReference type="Gene3D" id="2.130.10.10">
    <property type="entry name" value="YVTN repeat-like/Quinoprotein amine dehydrogenase"/>
    <property type="match status" value="1"/>
</dbReference>
<dbReference type="InterPro" id="IPR018265">
    <property type="entry name" value="Ribosomal_bL35_CS"/>
</dbReference>
<dbReference type="GO" id="GO:0031080">
    <property type="term" value="C:nuclear pore outer ring"/>
    <property type="evidence" value="ECO:0007669"/>
    <property type="project" value="TreeGrafter"/>
</dbReference>
<organism evidence="9">
    <name type="scientific">Prunus dulcis</name>
    <name type="common">Almond</name>
    <name type="synonym">Amygdalus dulcis</name>
    <dbReference type="NCBI Taxonomy" id="3755"/>
    <lineage>
        <taxon>Eukaryota</taxon>
        <taxon>Viridiplantae</taxon>
        <taxon>Streptophyta</taxon>
        <taxon>Embryophyta</taxon>
        <taxon>Tracheophyta</taxon>
        <taxon>Spermatophyta</taxon>
        <taxon>Magnoliopsida</taxon>
        <taxon>eudicotyledons</taxon>
        <taxon>Gunneridae</taxon>
        <taxon>Pentapetalae</taxon>
        <taxon>rosids</taxon>
        <taxon>fabids</taxon>
        <taxon>Rosales</taxon>
        <taxon>Rosaceae</taxon>
        <taxon>Amygdaloideae</taxon>
        <taxon>Amygdaleae</taxon>
        <taxon>Prunus</taxon>
    </lineage>
</organism>
<dbReference type="Gene3D" id="4.10.410.60">
    <property type="match status" value="1"/>
</dbReference>
<evidence type="ECO:0000256" key="4">
    <source>
        <dbReference type="ARBA" id="ARBA00022737"/>
    </source>
</evidence>
<dbReference type="InterPro" id="IPR021137">
    <property type="entry name" value="Ribosomal_bL35-like"/>
</dbReference>
<dbReference type="GO" id="GO:1990904">
    <property type="term" value="C:ribonucleoprotein complex"/>
    <property type="evidence" value="ECO:0007669"/>
    <property type="project" value="UniProtKB-KW"/>
</dbReference>
<evidence type="ECO:0000256" key="5">
    <source>
        <dbReference type="ARBA" id="ARBA00022980"/>
    </source>
</evidence>
<comment type="subcellular location">
    <subcellularLocation>
        <location evidence="1">Nucleus</location>
    </subcellularLocation>
</comment>
<dbReference type="GO" id="GO:0005840">
    <property type="term" value="C:ribosome"/>
    <property type="evidence" value="ECO:0007669"/>
    <property type="project" value="UniProtKB-KW"/>
</dbReference>
<evidence type="ECO:0000256" key="8">
    <source>
        <dbReference type="RuleBase" id="RU000568"/>
    </source>
</evidence>
<evidence type="ECO:0000313" key="9">
    <source>
        <dbReference type="EMBL" id="BBG92965.1"/>
    </source>
</evidence>
<comment type="similarity">
    <text evidence="2 8">Belongs to the bacterial ribosomal protein bL35 family.</text>
</comment>
<keyword evidence="7 8" id="KW-0687">Ribonucleoprotein</keyword>
<keyword evidence="3" id="KW-0853">WD repeat</keyword>
<sequence>MAITALSEPPQIHRLRQSKYIDSVRWLPPLSALDRLAVIAVFDSDSDSAAIETHSFAPDPENLTQQSQWFSPSRISSLKTSQSHHKPLVAAATLAGSIHILFGDSMDPASLESELSMPEKALHEGPISCIDIMDGRVECVSVGEDGRVNLVSVGESELSYQRIFDSSGLVSFTTAKWASPSEFATGGYGFSLQWWDQRKPGAAVSQFKGSWSQRTTPGIVHSIDIHPSRKHTCLAGGSLGTVFAWDLRWPQQPILLSGVGAGETTHSPCESEVWEVHFDHYAKSSNVGNVSSRILPTMICSEDGILAVVEQGEEPIELLAEPCAINSFDIDRQYPSDVICSLEWESIAILTSGRRKTNNGLAAMATAVPFGLRYSPSCSFMAHLSRGSVQLAQFNRSNSLRLSSSHSISGLASLLPHRLCTIASSPLRPRSLTIVSAKGYKMKTHKASAKRFRVTGRGKIVRRRAGKQHLLVKKNAKRRTRLSKMHAVSRSDYNNVIGALPYLKV</sequence>
<evidence type="ECO:0000256" key="7">
    <source>
        <dbReference type="ARBA" id="ARBA00023274"/>
    </source>
</evidence>
<evidence type="ECO:0000256" key="2">
    <source>
        <dbReference type="ARBA" id="ARBA00006598"/>
    </source>
</evidence>
<dbReference type="PANTHER" id="PTHR22652:SF0">
    <property type="entry name" value="NUCLEOPORIN NUP43"/>
    <property type="match status" value="1"/>
</dbReference>
<dbReference type="EMBL" id="AP019297">
    <property type="protein sequence ID" value="BBG92965.1"/>
    <property type="molecule type" value="Genomic_DNA"/>
</dbReference>
<dbReference type="SUPFAM" id="SSF143034">
    <property type="entry name" value="L35p-like"/>
    <property type="match status" value="1"/>
</dbReference>
<accession>A0A4Y1QM67</accession>
<dbReference type="InterPro" id="IPR015943">
    <property type="entry name" value="WD40/YVTN_repeat-like_dom_sf"/>
</dbReference>
<dbReference type="InterPro" id="IPR001706">
    <property type="entry name" value="Ribosomal_bL35"/>
</dbReference>
<reference evidence="9" key="1">
    <citation type="journal article" date="2019" name="Science">
        <title>Mutation of a bHLH transcription factor allowed almond domestication.</title>
        <authorList>
            <person name="Sanchez-Perez R."/>
            <person name="Pavan S."/>
            <person name="Mazzeo R."/>
            <person name="Moldovan C."/>
            <person name="Aiese Cigliano R."/>
            <person name="Del Cueto J."/>
            <person name="Ricciardi F."/>
            <person name="Lotti C."/>
            <person name="Ricciardi L."/>
            <person name="Dicenta F."/>
            <person name="Lopez-Marques R.L."/>
            <person name="Lindberg Moller B."/>
        </authorList>
    </citation>
    <scope>NUCLEOTIDE SEQUENCE</scope>
</reference>
<evidence type="ECO:0000256" key="3">
    <source>
        <dbReference type="ARBA" id="ARBA00022574"/>
    </source>
</evidence>
<protein>
    <recommendedName>
        <fullName evidence="8">50S ribosomal protein L35</fullName>
    </recommendedName>
</protein>
<dbReference type="PROSITE" id="PS00936">
    <property type="entry name" value="RIBOSOMAL_L35"/>
    <property type="match status" value="1"/>
</dbReference>
<keyword evidence="5 8" id="KW-0689">Ribosomal protein</keyword>
<dbReference type="PRINTS" id="PR00064">
    <property type="entry name" value="RIBOSOMALL35"/>
</dbReference>